<dbReference type="GO" id="GO:0003677">
    <property type="term" value="F:DNA binding"/>
    <property type="evidence" value="ECO:0007669"/>
    <property type="project" value="UniProtKB-KW"/>
</dbReference>
<dbReference type="EMBL" id="WLYK01000007">
    <property type="protein sequence ID" value="MTD15787.1"/>
    <property type="molecule type" value="Genomic_DNA"/>
</dbReference>
<keyword evidence="5" id="KW-1185">Reference proteome</keyword>
<evidence type="ECO:0000313" key="5">
    <source>
        <dbReference type="Proteomes" id="UP000460221"/>
    </source>
</evidence>
<dbReference type="InterPro" id="IPR027417">
    <property type="entry name" value="P-loop_NTPase"/>
</dbReference>
<dbReference type="InterPro" id="IPR016032">
    <property type="entry name" value="Sig_transdc_resp-reg_C-effctor"/>
</dbReference>
<dbReference type="CDD" id="cd06170">
    <property type="entry name" value="LuxR_C_like"/>
    <property type="match status" value="1"/>
</dbReference>
<dbReference type="AlphaFoldDB" id="A0A7K1FNP0"/>
<dbReference type="SUPFAM" id="SSF46894">
    <property type="entry name" value="C-terminal effector domain of the bipartite response regulators"/>
    <property type="match status" value="1"/>
</dbReference>
<dbReference type="Proteomes" id="UP000460221">
    <property type="component" value="Unassembled WGS sequence"/>
</dbReference>
<dbReference type="PROSITE" id="PS00622">
    <property type="entry name" value="HTH_LUXR_1"/>
    <property type="match status" value="1"/>
</dbReference>
<reference evidence="4 5" key="1">
    <citation type="submission" date="2019-11" db="EMBL/GenBank/DDBJ databases">
        <authorList>
            <person name="Jiang L.-Q."/>
        </authorList>
    </citation>
    <scope>NUCLEOTIDE SEQUENCE [LARGE SCALE GENOMIC DNA]</scope>
    <source>
        <strain evidence="4 5">YIM 132087</strain>
    </source>
</reference>
<evidence type="ECO:0000259" key="3">
    <source>
        <dbReference type="PROSITE" id="PS50043"/>
    </source>
</evidence>
<keyword evidence="1" id="KW-0238">DNA-binding</keyword>
<feature type="region of interest" description="Disordered" evidence="2">
    <location>
        <begin position="107"/>
        <end position="154"/>
    </location>
</feature>
<dbReference type="InterPro" id="IPR039420">
    <property type="entry name" value="WalR-like"/>
</dbReference>
<proteinExistence type="predicted"/>
<dbReference type="PRINTS" id="PR00038">
    <property type="entry name" value="HTHLUXR"/>
</dbReference>
<evidence type="ECO:0000256" key="2">
    <source>
        <dbReference type="SAM" id="MobiDB-lite"/>
    </source>
</evidence>
<dbReference type="InterPro" id="IPR036388">
    <property type="entry name" value="WH-like_DNA-bd_sf"/>
</dbReference>
<feature type="domain" description="HTH luxR-type" evidence="3">
    <location>
        <begin position="956"/>
        <end position="1021"/>
    </location>
</feature>
<dbReference type="Gene3D" id="1.10.10.10">
    <property type="entry name" value="Winged helix-like DNA-binding domain superfamily/Winged helix DNA-binding domain"/>
    <property type="match status" value="2"/>
</dbReference>
<comment type="caution">
    <text evidence="4">The sequence shown here is derived from an EMBL/GenBank/DDBJ whole genome shotgun (WGS) entry which is preliminary data.</text>
</comment>
<gene>
    <name evidence="4" type="ORF">GIS00_17775</name>
</gene>
<dbReference type="SUPFAM" id="SSF52540">
    <property type="entry name" value="P-loop containing nucleoside triphosphate hydrolases"/>
    <property type="match status" value="1"/>
</dbReference>
<dbReference type="InterPro" id="IPR001867">
    <property type="entry name" value="OmpR/PhoB-type_DNA-bd"/>
</dbReference>
<evidence type="ECO:0000313" key="4">
    <source>
        <dbReference type="EMBL" id="MTD15787.1"/>
    </source>
</evidence>
<evidence type="ECO:0000256" key="1">
    <source>
        <dbReference type="ARBA" id="ARBA00023125"/>
    </source>
</evidence>
<dbReference type="PANTHER" id="PTHR43214">
    <property type="entry name" value="TWO-COMPONENT RESPONSE REGULATOR"/>
    <property type="match status" value="1"/>
</dbReference>
<dbReference type="GO" id="GO:0000160">
    <property type="term" value="P:phosphorelay signal transduction system"/>
    <property type="evidence" value="ECO:0007669"/>
    <property type="project" value="InterPro"/>
</dbReference>
<name>A0A7K1FNP0_9ACTN</name>
<dbReference type="GO" id="GO:0006355">
    <property type="term" value="P:regulation of DNA-templated transcription"/>
    <property type="evidence" value="ECO:0007669"/>
    <property type="project" value="InterPro"/>
</dbReference>
<dbReference type="InterPro" id="IPR000792">
    <property type="entry name" value="Tscrpt_reg_LuxR_C"/>
</dbReference>
<dbReference type="SMART" id="SM00421">
    <property type="entry name" value="HTH_LUXR"/>
    <property type="match status" value="1"/>
</dbReference>
<sequence>MAHPHRHPLPQPVPAAVHEIAGPSGPVRLPPLAGRLLAVLLDRPGAELSTGEIAMVLWRDTDRPAEPAAAVHTAMGRLRAALPAGAVARGRRGYVLAEPPEVVRRLPAPGARPVPGARPALRPVPSGPAGGPTTSASRAGPGSGPERPSVGRAAEREDFVGLLTTGGPGLLLRGPAGIGKTHLAEDLLATAESLGWPTVLLRCRSAIADVPLAAFAPLLGGDGVAPGADGGPLALLLAVRGAIGRWRGAGRLLIGLDDVDMLDATSLLLLDQLIAERALLPIATSRSGATLPETVARWCDEGSLVVREVAPLSAGQAAELGATVTGDALSPDESARLHRLAGGNPLHALAVIRAGAHRSGAAPGVGLREFVARRLQGLSGVEENALRLIALGEPLSPAMAEELVGEEVLTVLERDGLIAVADHRLPGKDVRSTDLGVAHPLYGEVLRAGTSPLAARAAYRRLLSAAERVPEAGRPGPLRRAGWASESGLGCPPEVLAAAVAEAARAGDADAVEQLSRLAWVDHQVIGAGVRWLSTALDRHPVDADRRSARIAVLAAARRGGAEDRMAAELLRFRELLWCVGDVPAAGQLVRDWSARAGAEGGMGRAASALALALQGRAERALDLSLPLVDAERPAVRAAASLAAVRSHTHLGAFDAALQLIDGYERAGRSDGVEDDHWSGALLGEAAAGLDIAAAQVLPLIQAGRCREAETVAAEVHERARTTGNRVARGTAALMWGEALAFRGLLVPGLARQLEAVSLFRVAGHRVRERWACEFAVLLAATIREDATVDALLQRISELVELPGIWGHRVDFARAEQSASRRDMSGAVTHQRLAVIGARRNGAVFEESYMADAIVYFGDPGEVVGRMSELGDRLGGLAAVLAGAARGMHRRDPAVLQEFSMQLHDCGVEDYAVRAAACTAEAWAAAGDQRSATGWAGRAAEWMAVCELGNATVPAPLLLVEPLTSREREIADLAAGGAGSRAIAERLMLSPRTVDNHLARAYDKLGIRSRTQLAGVIGAPGGYSTGR</sequence>
<dbReference type="PANTHER" id="PTHR43214:SF43">
    <property type="entry name" value="TWO-COMPONENT RESPONSE REGULATOR"/>
    <property type="match status" value="1"/>
</dbReference>
<organism evidence="4 5">
    <name type="scientific">Nakamurella alba</name>
    <dbReference type="NCBI Taxonomy" id="2665158"/>
    <lineage>
        <taxon>Bacteria</taxon>
        <taxon>Bacillati</taxon>
        <taxon>Actinomycetota</taxon>
        <taxon>Actinomycetes</taxon>
        <taxon>Nakamurellales</taxon>
        <taxon>Nakamurellaceae</taxon>
        <taxon>Nakamurella</taxon>
    </lineage>
</organism>
<dbReference type="RefSeq" id="WP_154769804.1">
    <property type="nucleotide sequence ID" value="NZ_WLYK01000007.1"/>
</dbReference>
<feature type="compositionally biased region" description="Low complexity" evidence="2">
    <location>
        <begin position="107"/>
        <end position="124"/>
    </location>
</feature>
<protein>
    <recommendedName>
        <fullName evidence="3">HTH luxR-type domain-containing protein</fullName>
    </recommendedName>
</protein>
<dbReference type="PROSITE" id="PS50043">
    <property type="entry name" value="HTH_LUXR_2"/>
    <property type="match status" value="1"/>
</dbReference>
<accession>A0A7K1FNP0</accession>
<dbReference type="Pfam" id="PF00196">
    <property type="entry name" value="GerE"/>
    <property type="match status" value="1"/>
</dbReference>
<dbReference type="SMART" id="SM00862">
    <property type="entry name" value="Trans_reg_C"/>
    <property type="match status" value="1"/>
</dbReference>